<evidence type="ECO:0000259" key="3">
    <source>
        <dbReference type="Pfam" id="PF07593"/>
    </source>
</evidence>
<evidence type="ECO:0000256" key="1">
    <source>
        <dbReference type="ARBA" id="ARBA00022729"/>
    </source>
</evidence>
<dbReference type="Pfam" id="PF13517">
    <property type="entry name" value="FG-GAP_3"/>
    <property type="match status" value="3"/>
</dbReference>
<dbReference type="EMBL" id="CP093313">
    <property type="protein sequence ID" value="UWZ85601.1"/>
    <property type="molecule type" value="Genomic_DNA"/>
</dbReference>
<dbReference type="PANTHER" id="PTHR16026:SF0">
    <property type="entry name" value="CARTILAGE ACIDIC PROTEIN 1"/>
    <property type="match status" value="1"/>
</dbReference>
<evidence type="ECO:0000256" key="2">
    <source>
        <dbReference type="SAM" id="SignalP"/>
    </source>
</evidence>
<sequence>MQSRTRQYPIALAFVILTSFAPLVCGQKQTASPIKFELKPLPFKLETDESQSRNAPETMGGGVAVFDYNGDGKPDIFFANGADLETMKKTSAKYSDRLFRNNGDGTFTDVTEQAGLAGTGFDVGAAVGDYDNDGHPDLFVTGVRGSHLYHNNGNGTFSDVTKQAGLDQFNDPEFGPLWAVAAAWVDMNNDGKLDLFVANYLQWKFDKKPLCVVDSGPEYCHPRFYKGLPDQLFLNQGNGTFKDVSKEWGLREHVGKGMGVGIADYDLDGKPDVFVTNDGEYDFLFHNLGNKFDEVSFQTNTALPEEGAFISGMGLDFRDFNNDEYPDIVYVALNRQTFPILQNTGKGEFREVTSPSGMGKISMGMAGFGPALYDFDNDGWKDLLVTRGHVSATRPPGAQVKQPNTVFRNVKGNTWVPLTEEAGFTEATASRHRGCGMGDFDGDGKMDFVATSMDLPAELWMNRSANAGHWLDIALQGVKSNRDGIGARIKVVSPSVTQYNHQTSSVCYASSSLGPVHFGLGSDAKATSVEITWPSGITQKLENVPADQTLKVVEAVPATK</sequence>
<dbReference type="SUPFAM" id="SSF69318">
    <property type="entry name" value="Integrin alpha N-terminal domain"/>
    <property type="match status" value="1"/>
</dbReference>
<keyword evidence="1 2" id="KW-0732">Signal</keyword>
<proteinExistence type="predicted"/>
<dbReference type="Gene3D" id="2.130.10.130">
    <property type="entry name" value="Integrin alpha, N-terminal"/>
    <property type="match status" value="2"/>
</dbReference>
<dbReference type="InterPro" id="IPR028994">
    <property type="entry name" value="Integrin_alpha_N"/>
</dbReference>
<accession>A0A9J7BSP2</accession>
<dbReference type="RefSeq" id="WP_260795175.1">
    <property type="nucleotide sequence ID" value="NZ_CP093313.1"/>
</dbReference>
<feature type="signal peptide" evidence="2">
    <location>
        <begin position="1"/>
        <end position="21"/>
    </location>
</feature>
<dbReference type="InterPro" id="IPR013517">
    <property type="entry name" value="FG-GAP"/>
</dbReference>
<dbReference type="AlphaFoldDB" id="A0A9J7BSP2"/>
<dbReference type="PANTHER" id="PTHR16026">
    <property type="entry name" value="CARTILAGE ACIDIC PROTEIN 1"/>
    <property type="match status" value="1"/>
</dbReference>
<dbReference type="Pfam" id="PF07593">
    <property type="entry name" value="UnbV_ASPIC"/>
    <property type="match status" value="1"/>
</dbReference>
<gene>
    <name evidence="4" type="ORF">MOP44_06565</name>
</gene>
<keyword evidence="5" id="KW-1185">Reference proteome</keyword>
<feature type="chain" id="PRO_5039917977" evidence="2">
    <location>
        <begin position="22"/>
        <end position="560"/>
    </location>
</feature>
<organism evidence="4 5">
    <name type="scientific">Occallatibacter riparius</name>
    <dbReference type="NCBI Taxonomy" id="1002689"/>
    <lineage>
        <taxon>Bacteria</taxon>
        <taxon>Pseudomonadati</taxon>
        <taxon>Acidobacteriota</taxon>
        <taxon>Terriglobia</taxon>
        <taxon>Terriglobales</taxon>
        <taxon>Acidobacteriaceae</taxon>
        <taxon>Occallatibacter</taxon>
    </lineage>
</organism>
<dbReference type="KEGG" id="orp:MOP44_06565"/>
<dbReference type="InterPro" id="IPR011519">
    <property type="entry name" value="UnbV_ASPIC"/>
</dbReference>
<protein>
    <submittedName>
        <fullName evidence="4">CRTAC1 family protein</fullName>
    </submittedName>
</protein>
<dbReference type="InterPro" id="IPR027039">
    <property type="entry name" value="Crtac1"/>
</dbReference>
<reference evidence="4" key="1">
    <citation type="submission" date="2021-04" db="EMBL/GenBank/DDBJ databases">
        <title>Phylogenetic analysis of Acidobacteriaceae.</title>
        <authorList>
            <person name="Qiu L."/>
            <person name="Zhang Q."/>
        </authorList>
    </citation>
    <scope>NUCLEOTIDE SEQUENCE</scope>
    <source>
        <strain evidence="4">DSM 25168</strain>
    </source>
</reference>
<evidence type="ECO:0000313" key="5">
    <source>
        <dbReference type="Proteomes" id="UP001059380"/>
    </source>
</evidence>
<feature type="domain" description="ASPIC/UnbV" evidence="3">
    <location>
        <begin position="484"/>
        <end position="550"/>
    </location>
</feature>
<dbReference type="Proteomes" id="UP001059380">
    <property type="component" value="Chromosome"/>
</dbReference>
<evidence type="ECO:0000313" key="4">
    <source>
        <dbReference type="EMBL" id="UWZ85601.1"/>
    </source>
</evidence>
<name>A0A9J7BSP2_9BACT</name>